<evidence type="ECO:0000259" key="4">
    <source>
        <dbReference type="Pfam" id="PF13613"/>
    </source>
</evidence>
<accession>A0ABU2MXD5</accession>
<keyword evidence="6" id="KW-1185">Reference proteome</keyword>
<evidence type="ECO:0000256" key="2">
    <source>
        <dbReference type="ARBA" id="ARBA00022723"/>
    </source>
</evidence>
<dbReference type="EMBL" id="JAVREL010000020">
    <property type="protein sequence ID" value="MDT0346326.1"/>
    <property type="molecule type" value="Genomic_DNA"/>
</dbReference>
<feature type="domain" description="DDE Tnp4" evidence="3">
    <location>
        <begin position="61"/>
        <end position="202"/>
    </location>
</feature>
<comment type="cofactor">
    <cofactor evidence="1">
        <name>a divalent metal cation</name>
        <dbReference type="ChEBI" id="CHEBI:60240"/>
    </cofactor>
</comment>
<evidence type="ECO:0000313" key="5">
    <source>
        <dbReference type="EMBL" id="MDT0346326.1"/>
    </source>
</evidence>
<feature type="domain" description="Transposase Helix-turn-helix" evidence="4">
    <location>
        <begin position="2"/>
        <end position="42"/>
    </location>
</feature>
<keyword evidence="2" id="KW-0479">Metal-binding</keyword>
<dbReference type="InterPro" id="IPR027806">
    <property type="entry name" value="HARBI1_dom"/>
</dbReference>
<reference evidence="6" key="1">
    <citation type="submission" date="2023-07" db="EMBL/GenBank/DDBJ databases">
        <title>30 novel species of actinomycetes from the DSMZ collection.</title>
        <authorList>
            <person name="Nouioui I."/>
        </authorList>
    </citation>
    <scope>NUCLEOTIDE SEQUENCE [LARGE SCALE GENOMIC DNA]</scope>
    <source>
        <strain evidence="6">DSM 44938</strain>
    </source>
</reference>
<dbReference type="Pfam" id="PF13613">
    <property type="entry name" value="HTH_Tnp_4"/>
    <property type="match status" value="1"/>
</dbReference>
<sequence length="211" mass="22929">MITLVYVRQNLNQAAVGDLFGVSQSTVSRVYRGVLPLIGEALCLHVPDLAEAVRGRLVLVDGTDTPTGNRTGHRDNYSGKRRRAGLNVQVAATTDGELVGVSTPFRGSIHDRRAFAESGWEALTADTAVIADPAYQGTHAITPRRKPKGGELSIGDKENNKAISSIRSAVERCIAHLKNWKILATGYRGRLAELPTVIRIITSLESYRLGW</sequence>
<protein>
    <submittedName>
        <fullName evidence="5">Transposase family protein</fullName>
    </submittedName>
</protein>
<organism evidence="5 6">
    <name type="scientific">Streptomyces litchfieldiae</name>
    <dbReference type="NCBI Taxonomy" id="3075543"/>
    <lineage>
        <taxon>Bacteria</taxon>
        <taxon>Bacillati</taxon>
        <taxon>Actinomycetota</taxon>
        <taxon>Actinomycetes</taxon>
        <taxon>Kitasatosporales</taxon>
        <taxon>Streptomycetaceae</taxon>
        <taxon>Streptomyces</taxon>
    </lineage>
</organism>
<dbReference type="InterPro" id="IPR027805">
    <property type="entry name" value="Transposase_HTH_dom"/>
</dbReference>
<evidence type="ECO:0000256" key="1">
    <source>
        <dbReference type="ARBA" id="ARBA00001968"/>
    </source>
</evidence>
<dbReference type="RefSeq" id="WP_311707453.1">
    <property type="nucleotide sequence ID" value="NZ_JAVREL010000020.1"/>
</dbReference>
<evidence type="ECO:0000259" key="3">
    <source>
        <dbReference type="Pfam" id="PF13359"/>
    </source>
</evidence>
<evidence type="ECO:0000313" key="6">
    <source>
        <dbReference type="Proteomes" id="UP001183246"/>
    </source>
</evidence>
<proteinExistence type="predicted"/>
<name>A0ABU2MXD5_9ACTN</name>
<gene>
    <name evidence="5" type="ORF">RM590_27620</name>
</gene>
<dbReference type="Proteomes" id="UP001183246">
    <property type="component" value="Unassembled WGS sequence"/>
</dbReference>
<comment type="caution">
    <text evidence="5">The sequence shown here is derived from an EMBL/GenBank/DDBJ whole genome shotgun (WGS) entry which is preliminary data.</text>
</comment>
<dbReference type="Pfam" id="PF13359">
    <property type="entry name" value="DDE_Tnp_4"/>
    <property type="match status" value="1"/>
</dbReference>